<evidence type="ECO:0000313" key="9">
    <source>
        <dbReference type="EMBL" id="QJX48963.1"/>
    </source>
</evidence>
<evidence type="ECO:0000256" key="4">
    <source>
        <dbReference type="ARBA" id="ARBA00022475"/>
    </source>
</evidence>
<keyword evidence="7 8" id="KW-0472">Membrane</keyword>
<evidence type="ECO:0000256" key="5">
    <source>
        <dbReference type="ARBA" id="ARBA00022692"/>
    </source>
</evidence>
<keyword evidence="5 8" id="KW-0812">Transmembrane</keyword>
<dbReference type="GO" id="GO:0005886">
    <property type="term" value="C:plasma membrane"/>
    <property type="evidence" value="ECO:0007669"/>
    <property type="project" value="UniProtKB-SubCell"/>
</dbReference>
<dbReference type="Gene3D" id="1.50.10.150">
    <property type="entry name" value="Voltage-dependent anion channel"/>
    <property type="match status" value="1"/>
</dbReference>
<keyword evidence="3" id="KW-0813">Transport</keyword>
<dbReference type="PANTHER" id="PTHR31686:SF1">
    <property type="entry name" value="SULFITE EFFLUX PUMP SSU1"/>
    <property type="match status" value="1"/>
</dbReference>
<dbReference type="InterPro" id="IPR038665">
    <property type="entry name" value="Voltage-dep_anion_channel_sf"/>
</dbReference>
<keyword evidence="6 8" id="KW-1133">Transmembrane helix</keyword>
<feature type="transmembrane region" description="Helical" evidence="8">
    <location>
        <begin position="12"/>
        <end position="31"/>
    </location>
</feature>
<feature type="transmembrane region" description="Helical" evidence="8">
    <location>
        <begin position="104"/>
        <end position="128"/>
    </location>
</feature>
<evidence type="ECO:0000256" key="3">
    <source>
        <dbReference type="ARBA" id="ARBA00022448"/>
    </source>
</evidence>
<accession>A0A6M6BN85</accession>
<dbReference type="CDD" id="cd09319">
    <property type="entry name" value="TDT_like_1"/>
    <property type="match status" value="1"/>
</dbReference>
<sequence>MRNIIQQFQPIYFALVMSTGVISLAAEALQMKDLAEALLYLNVLVYPLLLVLLFLRAITAFAGLRAELTSHEKGATFLAFVPATCLLGSQVVQLQHNSGLGSALWLLGAGAWVVLLYAFWFGVSIGDAKPQLGKGLNGSWLLMVVATESLAVLGTKLASSWAVPVEVSLFTMLSLFLLGGLLYVVLMCLLVYRLTFKPLAGEEIGATYWIGVGASAITVLAGTTLVTSLKQSQALPDLLPFIKGGSLLFWAVSTWWIPLVAGLRLWNHLTTRPPFQYAPTYWSMVFPLGMYTAATLRLAEALPLPALRVVPAYSIYVALLAWLLTFGAMLYHLITAAAKPAAL</sequence>
<protein>
    <submittedName>
        <fullName evidence="9">C4-dicarboxylate ABC transporter</fullName>
    </submittedName>
</protein>
<proteinExistence type="inferred from homology"/>
<dbReference type="InterPro" id="IPR004695">
    <property type="entry name" value="SLAC1/Mae1/Ssu1/TehA"/>
</dbReference>
<evidence type="ECO:0000256" key="1">
    <source>
        <dbReference type="ARBA" id="ARBA00004651"/>
    </source>
</evidence>
<comment type="subcellular location">
    <subcellularLocation>
        <location evidence="1">Cell membrane</location>
        <topology evidence="1">Multi-pass membrane protein</topology>
    </subcellularLocation>
</comment>
<dbReference type="InterPro" id="IPR051629">
    <property type="entry name" value="Sulfite_efflux_TDT"/>
</dbReference>
<reference evidence="9 10" key="1">
    <citation type="submission" date="2020-05" db="EMBL/GenBank/DDBJ databases">
        <title>Complete genome sequence of Hymenobacter sp. TS19 in Coasted Sand Dune.</title>
        <authorList>
            <person name="Lee J.-H."/>
            <person name="Jung J.-H."/>
            <person name="Jeong S."/>
            <person name="Zhao L."/>
            <person name="Kim M.-K."/>
            <person name="Seo H.-S."/>
            <person name="Lim S."/>
        </authorList>
    </citation>
    <scope>NUCLEOTIDE SEQUENCE [LARGE SCALE GENOMIC DNA]</scope>
    <source>
        <strain evidence="9 10">TS19</strain>
    </source>
</reference>
<feature type="transmembrane region" description="Helical" evidence="8">
    <location>
        <begin position="140"/>
        <end position="163"/>
    </location>
</feature>
<gene>
    <name evidence="9" type="ORF">HMJ29_19440</name>
</gene>
<organism evidence="9 10">
    <name type="scientific">Hymenobacter taeanensis</name>
    <dbReference type="NCBI Taxonomy" id="2735321"/>
    <lineage>
        <taxon>Bacteria</taxon>
        <taxon>Pseudomonadati</taxon>
        <taxon>Bacteroidota</taxon>
        <taxon>Cytophagia</taxon>
        <taxon>Cytophagales</taxon>
        <taxon>Hymenobacteraceae</taxon>
        <taxon>Hymenobacter</taxon>
    </lineage>
</organism>
<feature type="transmembrane region" description="Helical" evidence="8">
    <location>
        <begin position="311"/>
        <end position="334"/>
    </location>
</feature>
<dbReference type="KEGG" id="hts:HMJ29_19440"/>
<dbReference type="Proteomes" id="UP000501623">
    <property type="component" value="Chromosome"/>
</dbReference>
<comment type="similarity">
    <text evidence="2">Belongs to the tellurite-resistance/dicarboxylate transporter (TDT) family.</text>
</comment>
<name>A0A6M6BN85_9BACT</name>
<keyword evidence="4" id="KW-1003">Cell membrane</keyword>
<evidence type="ECO:0000313" key="10">
    <source>
        <dbReference type="Proteomes" id="UP000501623"/>
    </source>
</evidence>
<dbReference type="RefSeq" id="WP_171593050.1">
    <property type="nucleotide sequence ID" value="NZ_CP053538.1"/>
</dbReference>
<feature type="transmembrane region" description="Helical" evidence="8">
    <location>
        <begin position="206"/>
        <end position="227"/>
    </location>
</feature>
<dbReference type="GO" id="GO:0000319">
    <property type="term" value="F:sulfite transmembrane transporter activity"/>
    <property type="evidence" value="ECO:0007669"/>
    <property type="project" value="TreeGrafter"/>
</dbReference>
<dbReference type="AlphaFoldDB" id="A0A6M6BN85"/>
<dbReference type="PANTHER" id="PTHR31686">
    <property type="match status" value="1"/>
</dbReference>
<evidence type="ECO:0000256" key="2">
    <source>
        <dbReference type="ARBA" id="ARBA00008566"/>
    </source>
</evidence>
<evidence type="ECO:0000256" key="8">
    <source>
        <dbReference type="SAM" id="Phobius"/>
    </source>
</evidence>
<feature type="transmembrane region" description="Helical" evidence="8">
    <location>
        <begin position="247"/>
        <end position="266"/>
    </location>
</feature>
<evidence type="ECO:0000256" key="7">
    <source>
        <dbReference type="ARBA" id="ARBA00023136"/>
    </source>
</evidence>
<feature type="transmembrane region" description="Helical" evidence="8">
    <location>
        <begin position="37"/>
        <end position="62"/>
    </location>
</feature>
<feature type="transmembrane region" description="Helical" evidence="8">
    <location>
        <begin position="169"/>
        <end position="194"/>
    </location>
</feature>
<dbReference type="EMBL" id="CP053538">
    <property type="protein sequence ID" value="QJX48963.1"/>
    <property type="molecule type" value="Genomic_DNA"/>
</dbReference>
<feature type="transmembrane region" description="Helical" evidence="8">
    <location>
        <begin position="278"/>
        <end position="299"/>
    </location>
</feature>
<evidence type="ECO:0000256" key="6">
    <source>
        <dbReference type="ARBA" id="ARBA00022989"/>
    </source>
</evidence>
<dbReference type="Pfam" id="PF03595">
    <property type="entry name" value="SLAC1"/>
    <property type="match status" value="1"/>
</dbReference>
<keyword evidence="10" id="KW-1185">Reference proteome</keyword>